<keyword evidence="1" id="KW-0812">Transmembrane</keyword>
<organism evidence="2 3">
    <name type="scientific">Streptomonospora mangrovi</name>
    <dbReference type="NCBI Taxonomy" id="2883123"/>
    <lineage>
        <taxon>Bacteria</taxon>
        <taxon>Bacillati</taxon>
        <taxon>Actinomycetota</taxon>
        <taxon>Actinomycetes</taxon>
        <taxon>Streptosporangiales</taxon>
        <taxon>Nocardiopsidaceae</taxon>
        <taxon>Streptomonospora</taxon>
    </lineage>
</organism>
<evidence type="ECO:0000313" key="2">
    <source>
        <dbReference type="EMBL" id="MDA0566211.1"/>
    </source>
</evidence>
<reference evidence="2" key="1">
    <citation type="submission" date="2021-10" db="EMBL/GenBank/DDBJ databases">
        <title>Streptomonospora sp. nov., isolated from mangrove soil.</title>
        <authorList>
            <person name="Chen X."/>
            <person name="Ge X."/>
            <person name="Liu W."/>
        </authorList>
    </citation>
    <scope>NUCLEOTIDE SEQUENCE</scope>
    <source>
        <strain evidence="2">S1-112</strain>
    </source>
</reference>
<keyword evidence="1" id="KW-0472">Membrane</keyword>
<accession>A0A9X3NXL6</accession>
<feature type="transmembrane region" description="Helical" evidence="1">
    <location>
        <begin position="71"/>
        <end position="94"/>
    </location>
</feature>
<proteinExistence type="predicted"/>
<dbReference type="Pfam" id="PF09933">
    <property type="entry name" value="DUF2165"/>
    <property type="match status" value="1"/>
</dbReference>
<feature type="transmembrane region" description="Helical" evidence="1">
    <location>
        <begin position="115"/>
        <end position="135"/>
    </location>
</feature>
<evidence type="ECO:0000256" key="1">
    <source>
        <dbReference type="SAM" id="Phobius"/>
    </source>
</evidence>
<feature type="transmembrane region" description="Helical" evidence="1">
    <location>
        <begin position="12"/>
        <end position="30"/>
    </location>
</feature>
<keyword evidence="1" id="KW-1133">Transmembrane helix</keyword>
<evidence type="ECO:0000313" key="3">
    <source>
        <dbReference type="Proteomes" id="UP001140076"/>
    </source>
</evidence>
<gene>
    <name evidence="2" type="ORF">LG943_18085</name>
</gene>
<dbReference type="AlphaFoldDB" id="A0A9X3NXL6"/>
<keyword evidence="3" id="KW-1185">Reference proteome</keyword>
<feature type="transmembrane region" description="Helical" evidence="1">
    <location>
        <begin position="147"/>
        <end position="164"/>
    </location>
</feature>
<dbReference type="RefSeq" id="WP_270073464.1">
    <property type="nucleotide sequence ID" value="NZ_JAJAQC010000031.1"/>
</dbReference>
<sequence>MALLRVLGGRNAALAVLTAVTALYMALVAFTNVTDYPTNHAFVQHVFAMDTTFGSPTTMWRAVTSPALVTAAYVAIIAWEAVSALVLTAAAVLWARALATGRGAATARQLSSAGWLMWVALFGGGFIAVGGEWFLMWQSEQWNGLDAALQNLLIAGLGLVLAHLPGGRDTETSAGLAR</sequence>
<protein>
    <submittedName>
        <fullName evidence="2">DUF2165 domain-containing protein</fullName>
    </submittedName>
</protein>
<comment type="caution">
    <text evidence="2">The sequence shown here is derived from an EMBL/GenBank/DDBJ whole genome shotgun (WGS) entry which is preliminary data.</text>
</comment>
<name>A0A9X3NXL6_9ACTN</name>
<dbReference type="EMBL" id="JAJAQC010000031">
    <property type="protein sequence ID" value="MDA0566211.1"/>
    <property type="molecule type" value="Genomic_DNA"/>
</dbReference>
<dbReference type="Proteomes" id="UP001140076">
    <property type="component" value="Unassembled WGS sequence"/>
</dbReference>
<dbReference type="InterPro" id="IPR018681">
    <property type="entry name" value="DUF2165_transmembrane"/>
</dbReference>